<dbReference type="EMBL" id="FODV01000005">
    <property type="protein sequence ID" value="SEO79311.1"/>
    <property type="molecule type" value="Genomic_DNA"/>
</dbReference>
<dbReference type="Proteomes" id="UP000199126">
    <property type="component" value="Unassembled WGS sequence"/>
</dbReference>
<proteinExistence type="predicted"/>
<dbReference type="NCBIfam" id="TIGR03663">
    <property type="entry name" value="flippase activity-associated protein Agl23"/>
    <property type="match status" value="1"/>
</dbReference>
<evidence type="ECO:0000313" key="3">
    <source>
        <dbReference type="EMBL" id="SEO79311.1"/>
    </source>
</evidence>
<keyword evidence="1" id="KW-1133">Transmembrane helix</keyword>
<evidence type="ECO:0000256" key="1">
    <source>
        <dbReference type="SAM" id="Phobius"/>
    </source>
</evidence>
<dbReference type="PANTHER" id="PTHR41710:SF2">
    <property type="entry name" value="GLYCOSYL TRANSFERASE FAMILY 39_83 DOMAIN-CONTAINING PROTEIN"/>
    <property type="match status" value="1"/>
</dbReference>
<dbReference type="AlphaFoldDB" id="A0A1H8SKZ8"/>
<feature type="transmembrane region" description="Helical" evidence="1">
    <location>
        <begin position="138"/>
        <end position="155"/>
    </location>
</feature>
<feature type="transmembrane region" description="Helical" evidence="1">
    <location>
        <begin position="388"/>
        <end position="409"/>
    </location>
</feature>
<accession>A0A1H8SKZ8</accession>
<dbReference type="OrthoDB" id="313515at2157"/>
<keyword evidence="4" id="KW-1185">Reference proteome</keyword>
<keyword evidence="1" id="KW-0812">Transmembrane</keyword>
<dbReference type="PANTHER" id="PTHR41710">
    <property type="entry name" value="GLYCOSYL TRANSFERASE, FAMILY 39"/>
    <property type="match status" value="1"/>
</dbReference>
<gene>
    <name evidence="3" type="ORF">SAMN04487948_105172</name>
</gene>
<feature type="transmembrane region" description="Helical" evidence="1">
    <location>
        <begin position="350"/>
        <end position="368"/>
    </location>
</feature>
<feature type="transmembrane region" description="Helical" evidence="1">
    <location>
        <begin position="291"/>
        <end position="313"/>
    </location>
</feature>
<sequence length="544" mass="58852">MSHADDSADRAGRVTLAVVALTLLALAVRLVGLGARSFHWDEGRVGYWTLRFAETGAFEYRPVAGGPFLYLVDQPVFALLGPSDFSARLVVALVGGLLPLAALLFRRRLAADETVLFAGVLALSPTLVYYSRFLRGDLPLAAFSLVAFGCLVSLVDTGRRRYLYGATLAGALALTTSGFVVGYVACWLVAGWLVFDHVRVYREEGGTALDRVSRYGRTLVAWATPLARAFLLAVGVVLFFYAPRSADGTGPDLWNPATFPAVLEEAFYGSFRKFVGVRLEYRDGHEFISYLVAHFELVVTLAAPMVVLGLFGFAVERYAGQNRPVVAFASYWTGASLLFFPVITELTAPWVVVHSLAPLTLLSGVGAAKVVRFAQAAVGHRNASRTGVAALLLLAVVAQAGAVTASSVYGPSDRDNRMAQYGQPAGDLGAMATNASAAIAGNDGTDVVYVGERFYLTDDASADYPPVPESWGNRLPLPWYFERMDAETSSVSNATRLDALDETPPVVVAEPKFRAALDARLDGYRVTEYELALWNREILVYTRR</sequence>
<feature type="transmembrane region" description="Helical" evidence="1">
    <location>
        <begin position="325"/>
        <end position="344"/>
    </location>
</feature>
<protein>
    <submittedName>
        <fullName evidence="3">TIGR03663 family protein</fullName>
    </submittedName>
</protein>
<feature type="transmembrane region" description="Helical" evidence="1">
    <location>
        <begin position="114"/>
        <end position="132"/>
    </location>
</feature>
<keyword evidence="1" id="KW-0472">Membrane</keyword>
<feature type="transmembrane region" description="Helical" evidence="1">
    <location>
        <begin position="85"/>
        <end position="105"/>
    </location>
</feature>
<feature type="transmembrane region" description="Helical" evidence="1">
    <location>
        <begin position="12"/>
        <end position="32"/>
    </location>
</feature>
<reference evidence="4" key="1">
    <citation type="submission" date="2016-10" db="EMBL/GenBank/DDBJ databases">
        <authorList>
            <person name="Varghese N."/>
            <person name="Submissions S."/>
        </authorList>
    </citation>
    <scope>NUCLEOTIDE SEQUENCE [LARGE SCALE GENOMIC DNA]</scope>
    <source>
        <strain evidence="4">CGMCC 1.10121</strain>
    </source>
</reference>
<organism evidence="3 4">
    <name type="scientific">Halogranum amylolyticum</name>
    <dbReference type="NCBI Taxonomy" id="660520"/>
    <lineage>
        <taxon>Archaea</taxon>
        <taxon>Methanobacteriati</taxon>
        <taxon>Methanobacteriota</taxon>
        <taxon>Stenosarchaea group</taxon>
        <taxon>Halobacteria</taxon>
        <taxon>Halobacteriales</taxon>
        <taxon>Haloferacaceae</taxon>
    </lineage>
</organism>
<feature type="domain" description="Glycosyltransferase RgtA/B/C/D-like" evidence="2">
    <location>
        <begin position="74"/>
        <end position="198"/>
    </location>
</feature>
<dbReference type="Pfam" id="PF13231">
    <property type="entry name" value="PMT_2"/>
    <property type="match status" value="1"/>
</dbReference>
<feature type="transmembrane region" description="Helical" evidence="1">
    <location>
        <begin position="219"/>
        <end position="241"/>
    </location>
</feature>
<evidence type="ECO:0000313" key="4">
    <source>
        <dbReference type="Proteomes" id="UP000199126"/>
    </source>
</evidence>
<dbReference type="RefSeq" id="WP_170864786.1">
    <property type="nucleotide sequence ID" value="NZ_FODV01000005.1"/>
</dbReference>
<name>A0A1H8SKZ8_9EURY</name>
<feature type="transmembrane region" description="Helical" evidence="1">
    <location>
        <begin position="162"/>
        <end position="195"/>
    </location>
</feature>
<dbReference type="InterPro" id="IPR038731">
    <property type="entry name" value="RgtA/B/C-like"/>
</dbReference>
<evidence type="ECO:0000259" key="2">
    <source>
        <dbReference type="Pfam" id="PF13231"/>
    </source>
</evidence>
<dbReference type="InterPro" id="IPR019962">
    <property type="entry name" value="CHP03663"/>
</dbReference>